<feature type="transmembrane region" description="Helical" evidence="2">
    <location>
        <begin position="227"/>
        <end position="247"/>
    </location>
</feature>
<protein>
    <submittedName>
        <fullName evidence="3">Uncharacterized protein</fullName>
    </submittedName>
</protein>
<keyword evidence="2" id="KW-0472">Membrane</keyword>
<evidence type="ECO:0000256" key="2">
    <source>
        <dbReference type="SAM" id="Phobius"/>
    </source>
</evidence>
<name>A0A9P4MBI3_9PEZI</name>
<evidence type="ECO:0000256" key="1">
    <source>
        <dbReference type="SAM" id="MobiDB-lite"/>
    </source>
</evidence>
<feature type="transmembrane region" description="Helical" evidence="2">
    <location>
        <begin position="150"/>
        <end position="172"/>
    </location>
</feature>
<feature type="region of interest" description="Disordered" evidence="1">
    <location>
        <begin position="417"/>
        <end position="451"/>
    </location>
</feature>
<evidence type="ECO:0000313" key="3">
    <source>
        <dbReference type="EMBL" id="KAF2104410.1"/>
    </source>
</evidence>
<dbReference type="Proteomes" id="UP000799772">
    <property type="component" value="Unassembled WGS sequence"/>
</dbReference>
<feature type="transmembrane region" description="Helical" evidence="2">
    <location>
        <begin position="124"/>
        <end position="144"/>
    </location>
</feature>
<accession>A0A9P4MBI3</accession>
<sequence>MGKGLSWIEGSFIKNLQLDIVGFLAILGEGSVTANIQVSTLSKLIFLPRLLPAPQVFLRPSRDTQLERNAGNVTGVFSGNDKDYVHYIGHVVLDAESMPDYSVRCVQITNNSKGKVKARTKGPLSLLAALGCAESIAILIVSVWNGDGMAMLAVLLLSFLSSLAGLSNWWKLELPKRRQLRRKPRDKGDVVIRYPNGSFLVVECDEDVARQLYFAPENVYYLIESPWVYRLMSLAGTLMLMLGIVALGNAENVQQIIFAGCYMLLNAGYWIVAAMPASAHWDLSAFEIKKQRLEKYRAKKAQRKMKEKARGTFTDLNTGFTWALWKTIVATKSIDWVKKNDALPETPIWHKWLNDALEKAQSQGSYEATVEGYDYPVKSFIVPDWDPLQHFYDLLDESKQEQAKTAKTTEGKVDIAKSTAVEGTDSPTTQFEDSDFIPAGPRRAATLKVDG</sequence>
<keyword evidence="2" id="KW-0812">Transmembrane</keyword>
<proteinExistence type="predicted"/>
<keyword evidence="4" id="KW-1185">Reference proteome</keyword>
<dbReference type="OrthoDB" id="5412502at2759"/>
<feature type="transmembrane region" description="Helical" evidence="2">
    <location>
        <begin position="253"/>
        <end position="272"/>
    </location>
</feature>
<reference evidence="3" key="1">
    <citation type="journal article" date="2020" name="Stud. Mycol.">
        <title>101 Dothideomycetes genomes: a test case for predicting lifestyles and emergence of pathogens.</title>
        <authorList>
            <person name="Haridas S."/>
            <person name="Albert R."/>
            <person name="Binder M."/>
            <person name="Bloem J."/>
            <person name="Labutti K."/>
            <person name="Salamov A."/>
            <person name="Andreopoulos B."/>
            <person name="Baker S."/>
            <person name="Barry K."/>
            <person name="Bills G."/>
            <person name="Bluhm B."/>
            <person name="Cannon C."/>
            <person name="Castanera R."/>
            <person name="Culley D."/>
            <person name="Daum C."/>
            <person name="Ezra D."/>
            <person name="Gonzalez J."/>
            <person name="Henrissat B."/>
            <person name="Kuo A."/>
            <person name="Liang C."/>
            <person name="Lipzen A."/>
            <person name="Lutzoni F."/>
            <person name="Magnuson J."/>
            <person name="Mondo S."/>
            <person name="Nolan M."/>
            <person name="Ohm R."/>
            <person name="Pangilinan J."/>
            <person name="Park H.-J."/>
            <person name="Ramirez L."/>
            <person name="Alfaro M."/>
            <person name="Sun H."/>
            <person name="Tritt A."/>
            <person name="Yoshinaga Y."/>
            <person name="Zwiers L.-H."/>
            <person name="Turgeon B."/>
            <person name="Goodwin S."/>
            <person name="Spatafora J."/>
            <person name="Crous P."/>
            <person name="Grigoriev I."/>
        </authorList>
    </citation>
    <scope>NUCLEOTIDE SEQUENCE</scope>
    <source>
        <strain evidence="3">CBS 133067</strain>
    </source>
</reference>
<organism evidence="3 4">
    <name type="scientific">Rhizodiscina lignyota</name>
    <dbReference type="NCBI Taxonomy" id="1504668"/>
    <lineage>
        <taxon>Eukaryota</taxon>
        <taxon>Fungi</taxon>
        <taxon>Dikarya</taxon>
        <taxon>Ascomycota</taxon>
        <taxon>Pezizomycotina</taxon>
        <taxon>Dothideomycetes</taxon>
        <taxon>Pleosporomycetidae</taxon>
        <taxon>Aulographales</taxon>
        <taxon>Rhizodiscinaceae</taxon>
        <taxon>Rhizodiscina</taxon>
    </lineage>
</organism>
<keyword evidence="2" id="KW-1133">Transmembrane helix</keyword>
<dbReference type="AlphaFoldDB" id="A0A9P4MBI3"/>
<comment type="caution">
    <text evidence="3">The sequence shown here is derived from an EMBL/GenBank/DDBJ whole genome shotgun (WGS) entry which is preliminary data.</text>
</comment>
<dbReference type="EMBL" id="ML978121">
    <property type="protein sequence ID" value="KAF2104410.1"/>
    <property type="molecule type" value="Genomic_DNA"/>
</dbReference>
<gene>
    <name evidence="3" type="ORF">NA57DRAFT_62958</name>
</gene>
<evidence type="ECO:0000313" key="4">
    <source>
        <dbReference type="Proteomes" id="UP000799772"/>
    </source>
</evidence>